<evidence type="ECO:0000256" key="5">
    <source>
        <dbReference type="ARBA" id="ARBA00023125"/>
    </source>
</evidence>
<dbReference type="GO" id="GO:0003677">
    <property type="term" value="F:DNA binding"/>
    <property type="evidence" value="ECO:0007669"/>
    <property type="project" value="UniProtKB-KW"/>
</dbReference>
<dbReference type="Gene3D" id="1.10.1790.10">
    <property type="entry name" value="PRD domain"/>
    <property type="match status" value="1"/>
</dbReference>
<dbReference type="SUPFAM" id="SSF52540">
    <property type="entry name" value="P-loop containing nucleoside triphosphate hydrolases"/>
    <property type="match status" value="1"/>
</dbReference>
<evidence type="ECO:0000256" key="2">
    <source>
        <dbReference type="ARBA" id="ARBA00022741"/>
    </source>
</evidence>
<dbReference type="SUPFAM" id="SSF63520">
    <property type="entry name" value="PTS-regulatory domain, PRD"/>
    <property type="match status" value="2"/>
</dbReference>
<evidence type="ECO:0000313" key="9">
    <source>
        <dbReference type="EMBL" id="AQS53792.1"/>
    </source>
</evidence>
<dbReference type="GO" id="GO:0005524">
    <property type="term" value="F:ATP binding"/>
    <property type="evidence" value="ECO:0007669"/>
    <property type="project" value="UniProtKB-KW"/>
</dbReference>
<name>A0A1S6IQG6_9LACT</name>
<feature type="domain" description="PTS EIIA type-4" evidence="7">
    <location>
        <begin position="575"/>
        <end position="702"/>
    </location>
</feature>
<dbReference type="InterPro" id="IPR011608">
    <property type="entry name" value="PRD"/>
</dbReference>
<protein>
    <submittedName>
        <fullName evidence="9">Transcriptional regulatory protein DagR</fullName>
    </submittedName>
</protein>
<keyword evidence="4" id="KW-0067">ATP-binding</keyword>
<dbReference type="Pfam" id="PF00158">
    <property type="entry name" value="Sigma54_activat"/>
    <property type="match status" value="1"/>
</dbReference>
<dbReference type="PROSITE" id="PS51096">
    <property type="entry name" value="PTS_EIIA_TYPE_4"/>
    <property type="match status" value="1"/>
</dbReference>
<dbReference type="PANTHER" id="PTHR32071:SF90">
    <property type="entry name" value="TRANSCRIPTIONAL REGULATORY PROTEIN LEVR"/>
    <property type="match status" value="1"/>
</dbReference>
<evidence type="ECO:0000259" key="7">
    <source>
        <dbReference type="PROSITE" id="PS51096"/>
    </source>
</evidence>
<dbReference type="GO" id="GO:0016301">
    <property type="term" value="F:kinase activity"/>
    <property type="evidence" value="ECO:0007669"/>
    <property type="project" value="UniProtKB-KW"/>
</dbReference>
<dbReference type="AlphaFoldDB" id="A0A1S6IQG6"/>
<dbReference type="GO" id="GO:0009401">
    <property type="term" value="P:phosphoenolpyruvate-dependent sugar phosphotransferase system"/>
    <property type="evidence" value="ECO:0007669"/>
    <property type="project" value="InterPro"/>
</dbReference>
<evidence type="ECO:0000256" key="1">
    <source>
        <dbReference type="ARBA" id="ARBA00022679"/>
    </source>
</evidence>
<dbReference type="InterPro" id="IPR036390">
    <property type="entry name" value="WH_DNA-bd_sf"/>
</dbReference>
<feature type="domain" description="Sigma-54 factor interaction" evidence="6">
    <location>
        <begin position="110"/>
        <end position="344"/>
    </location>
</feature>
<dbReference type="InterPro" id="IPR002078">
    <property type="entry name" value="Sigma_54_int"/>
</dbReference>
<dbReference type="KEGG" id="jda:BW727_101425"/>
<dbReference type="Pfam" id="PF00874">
    <property type="entry name" value="PRD"/>
    <property type="match status" value="1"/>
</dbReference>
<dbReference type="Proteomes" id="UP000188993">
    <property type="component" value="Chromosome"/>
</dbReference>
<evidence type="ECO:0000259" key="8">
    <source>
        <dbReference type="PROSITE" id="PS51372"/>
    </source>
</evidence>
<evidence type="ECO:0000259" key="6">
    <source>
        <dbReference type="PROSITE" id="PS50045"/>
    </source>
</evidence>
<dbReference type="InterPro" id="IPR036634">
    <property type="entry name" value="PRD_sf"/>
</dbReference>
<gene>
    <name evidence="9" type="primary">dgaR</name>
    <name evidence="9" type="ORF">BW727_101425</name>
</gene>
<dbReference type="PANTHER" id="PTHR32071">
    <property type="entry name" value="TRANSCRIPTIONAL REGULATORY PROTEIN"/>
    <property type="match status" value="1"/>
</dbReference>
<dbReference type="InterPro" id="IPR003593">
    <property type="entry name" value="AAA+_ATPase"/>
</dbReference>
<dbReference type="SUPFAM" id="SSF46785">
    <property type="entry name" value="Winged helix' DNA-binding domain"/>
    <property type="match status" value="1"/>
</dbReference>
<dbReference type="PROSITE" id="PS50045">
    <property type="entry name" value="SIGMA54_INTERACT_4"/>
    <property type="match status" value="1"/>
</dbReference>
<dbReference type="EMBL" id="CP019728">
    <property type="protein sequence ID" value="AQS53792.1"/>
    <property type="molecule type" value="Genomic_DNA"/>
</dbReference>
<keyword evidence="1" id="KW-0808">Transferase</keyword>
<dbReference type="InterPro" id="IPR036662">
    <property type="entry name" value="PTS_EIIA_man-typ_sf"/>
</dbReference>
<dbReference type="SUPFAM" id="SSF53062">
    <property type="entry name" value="PTS system fructose IIA component-like"/>
    <property type="match status" value="1"/>
</dbReference>
<dbReference type="OrthoDB" id="9771372at2"/>
<organism evidence="9 10">
    <name type="scientific">Jeotgalibaca dankookensis</name>
    <dbReference type="NCBI Taxonomy" id="708126"/>
    <lineage>
        <taxon>Bacteria</taxon>
        <taxon>Bacillati</taxon>
        <taxon>Bacillota</taxon>
        <taxon>Bacilli</taxon>
        <taxon>Lactobacillales</taxon>
        <taxon>Carnobacteriaceae</taxon>
        <taxon>Jeotgalibaca</taxon>
    </lineage>
</organism>
<dbReference type="CDD" id="cd00009">
    <property type="entry name" value="AAA"/>
    <property type="match status" value="1"/>
</dbReference>
<dbReference type="Gene3D" id="3.40.50.300">
    <property type="entry name" value="P-loop containing nucleotide triphosphate hydrolases"/>
    <property type="match status" value="1"/>
</dbReference>
<dbReference type="InterPro" id="IPR027417">
    <property type="entry name" value="P-loop_NTPase"/>
</dbReference>
<keyword evidence="3" id="KW-0418">Kinase</keyword>
<dbReference type="SMART" id="SM00382">
    <property type="entry name" value="AAA"/>
    <property type="match status" value="1"/>
</dbReference>
<dbReference type="GO" id="GO:0006355">
    <property type="term" value="P:regulation of DNA-templated transcription"/>
    <property type="evidence" value="ECO:0007669"/>
    <property type="project" value="InterPro"/>
</dbReference>
<dbReference type="RefSeq" id="WP_062470398.1">
    <property type="nucleotide sequence ID" value="NZ_BBYN01000019.1"/>
</dbReference>
<keyword evidence="2" id="KW-0547">Nucleotide-binding</keyword>
<feature type="domain" description="PRD" evidence="8">
    <location>
        <begin position="468"/>
        <end position="574"/>
    </location>
</feature>
<dbReference type="Gene3D" id="3.40.50.510">
    <property type="entry name" value="Phosphotransferase system, mannose-type IIA component"/>
    <property type="match status" value="1"/>
</dbReference>
<evidence type="ECO:0000256" key="4">
    <source>
        <dbReference type="ARBA" id="ARBA00022840"/>
    </source>
</evidence>
<keyword evidence="5" id="KW-0238">DNA-binding</keyword>
<dbReference type="STRING" id="708126.BW727_101425"/>
<sequence length="943" mass="105467">MNRINRIYRYVKENTHTLTEWEIDSGQGLTTKLVAEALDIQRSNVSKDLNQLVREGKLAKTEGRPVRYYHVNLEPHQPLTKHVPSYKEAVTPQAKVKRKTHNETDVFRSMIGASGSMKNAVEQAKAAVLYPPKGLNTLITGPTGSGKSYFAHAMFHYAQSNGIISSDKELIVFNCADYANNPQLLMSHLFGYSQGAFTGANADKEGLIQQADLGMLFLDEIHRLPPEGQEMIFYFMDTGMYSRLGESGKSRTSTVRIVCATTEDPRSTFLDTFMRRIPIVIQLPSFKKRSAGEQLDLVKLLTSLEATRIQKQITLSEDVIKALIASVGYGNIGQLKSGIQLVCARGFMNQLDQDNITLTARDLPESIRAYLINKSSNARYRSALSKITEAQITVYPNEPFYQIGSEDAYELPYNLYDIIGDKATLLEAEGLDQESINQYISTDINVHLKSFYRNHGFSLETDSRLADVVSKDVIQFVHSVSKEIETALATSFKHNYIYAVSLHISAFLNKIETGEVRQLNDRIKEMAMGYTTEIEVATLLKERIARHFDIEVPESEVYYLAVLLVSLQEEQTMGRVGLVIVAHGNSTATSMAQVAEELLELSGIIAVDMPLDMSPRVAYEKVKQAVVQANEGNGVLLLVDMGSLTTFESNLTQETGVHIRTIDMVSTALVLEAARKASLVDADIDLLHESLDRFLGYSSTAIENKNKIQSLYKSPVLVAICASGEGTAQKLKEIIEKPLAKQPGNPLRVLTSSITDLKANIALWEEDYTIVATTGVINPKLSAPFIPLENFIENDVENVLGKLNHLVDVEPSQTLEDVTAAKQFIKNFIETNYTFLNTNKIFPFIWDFVVACRAFQAEPEPGYAFHINLSLHMAGVIERLVHQDSLAKPKIVGDQQMNPMLLNEIKKFEHALKIKIPVNEYLYISYFIEKEKAKIEEIDTLFD</sequence>
<dbReference type="CDD" id="cd00006">
    <property type="entry name" value="PTS_IIA_man"/>
    <property type="match status" value="1"/>
</dbReference>
<dbReference type="PROSITE" id="PS51372">
    <property type="entry name" value="PRD_2"/>
    <property type="match status" value="1"/>
</dbReference>
<reference evidence="9 10" key="1">
    <citation type="journal article" date="2014" name="Int. J. Syst. Evol. Microbiol.">
        <title>Jeotgalibaca dankookensis gen. nov., sp. nov., a member of the family Carnobacteriaceae, isolated from seujeot (Korean traditional food).</title>
        <authorList>
            <person name="Lee D.G."/>
            <person name="Trujillo M.E."/>
            <person name="Kang H."/>
            <person name="Ahn T.Y."/>
        </authorList>
    </citation>
    <scope>NUCLEOTIDE SEQUENCE [LARGE SCALE GENOMIC DNA]</scope>
    <source>
        <strain evidence="9 10">EX-07</strain>
    </source>
</reference>
<accession>A0A1S6IQG6</accession>
<dbReference type="InterPro" id="IPR033887">
    <property type="entry name" value="PTS_IIA_man"/>
</dbReference>
<dbReference type="Pfam" id="PF03610">
    <property type="entry name" value="EIIA-man"/>
    <property type="match status" value="1"/>
</dbReference>
<dbReference type="InterPro" id="IPR004701">
    <property type="entry name" value="PTS_EIIA_man-typ"/>
</dbReference>
<evidence type="ECO:0000313" key="10">
    <source>
        <dbReference type="Proteomes" id="UP000188993"/>
    </source>
</evidence>
<proteinExistence type="predicted"/>
<dbReference type="GO" id="GO:0016020">
    <property type="term" value="C:membrane"/>
    <property type="evidence" value="ECO:0007669"/>
    <property type="project" value="InterPro"/>
</dbReference>
<evidence type="ECO:0000256" key="3">
    <source>
        <dbReference type="ARBA" id="ARBA00022777"/>
    </source>
</evidence>
<keyword evidence="10" id="KW-1185">Reference proteome</keyword>